<dbReference type="GO" id="GO:0008531">
    <property type="term" value="F:riboflavin kinase activity"/>
    <property type="evidence" value="ECO:0007669"/>
    <property type="project" value="UniProtKB-UniRule"/>
</dbReference>
<dbReference type="Pfam" id="PF01687">
    <property type="entry name" value="Flavokinase"/>
    <property type="match status" value="1"/>
</dbReference>
<dbReference type="InterPro" id="IPR002606">
    <property type="entry name" value="Riboflavin_kinase_bac"/>
</dbReference>
<dbReference type="UniPathway" id="UPA00277">
    <property type="reaction ID" value="UER00407"/>
</dbReference>
<comment type="similarity">
    <text evidence="14">Belongs to the ribF family.</text>
</comment>
<keyword evidence="6 14" id="KW-0548">Nucleotidyltransferase</keyword>
<dbReference type="STRING" id="220714.SAMN05660469_0553"/>
<dbReference type="EMBL" id="DF968064">
    <property type="protein sequence ID" value="GAP02617.1"/>
    <property type="molecule type" value="Genomic_DNA"/>
</dbReference>
<evidence type="ECO:0000313" key="17">
    <source>
        <dbReference type="Proteomes" id="UP000061227"/>
    </source>
</evidence>
<evidence type="ECO:0000259" key="15">
    <source>
        <dbReference type="SMART" id="SM00904"/>
    </source>
</evidence>
<evidence type="ECO:0000256" key="2">
    <source>
        <dbReference type="ARBA" id="ARBA00005201"/>
    </source>
</evidence>
<evidence type="ECO:0000256" key="1">
    <source>
        <dbReference type="ARBA" id="ARBA00004726"/>
    </source>
</evidence>
<dbReference type="PANTHER" id="PTHR22749:SF6">
    <property type="entry name" value="RIBOFLAVIN KINASE"/>
    <property type="match status" value="1"/>
</dbReference>
<dbReference type="EC" id="2.7.1.26" evidence="14"/>
<dbReference type="CDD" id="cd02064">
    <property type="entry name" value="FAD_synthetase_N"/>
    <property type="match status" value="1"/>
</dbReference>
<dbReference type="Gene3D" id="2.40.30.30">
    <property type="entry name" value="Riboflavin kinase-like"/>
    <property type="match status" value="1"/>
</dbReference>
<dbReference type="AlphaFoldDB" id="A0A3F3GWI0"/>
<keyword evidence="7 14" id="KW-0547">Nucleotide-binding</keyword>
<keyword evidence="3 14" id="KW-0285">Flavoprotein</keyword>
<keyword evidence="8 14" id="KW-0418">Kinase</keyword>
<evidence type="ECO:0000256" key="12">
    <source>
        <dbReference type="ARBA" id="ARBA00047880"/>
    </source>
</evidence>
<comment type="pathway">
    <text evidence="1 14">Cofactor biosynthesis; FAD biosynthesis; FAD from FMN: step 1/1.</text>
</comment>
<evidence type="ECO:0000256" key="13">
    <source>
        <dbReference type="ARBA" id="ARBA00049494"/>
    </source>
</evidence>
<evidence type="ECO:0000256" key="4">
    <source>
        <dbReference type="ARBA" id="ARBA00022643"/>
    </source>
</evidence>
<protein>
    <recommendedName>
        <fullName evidence="14">Riboflavin biosynthesis protein</fullName>
    </recommendedName>
    <domain>
        <recommendedName>
            <fullName evidence="14">Riboflavin kinase</fullName>
            <ecNumber evidence="14">2.7.1.26</ecNumber>
        </recommendedName>
        <alternativeName>
            <fullName evidence="14">Flavokinase</fullName>
        </alternativeName>
    </domain>
    <domain>
        <recommendedName>
            <fullName evidence="14">FMN adenylyltransferase</fullName>
            <ecNumber evidence="14">2.7.7.2</ecNumber>
        </recommendedName>
        <alternativeName>
            <fullName evidence="14">FAD pyrophosphorylase</fullName>
        </alternativeName>
        <alternativeName>
            <fullName evidence="14">FAD synthase</fullName>
        </alternativeName>
    </domain>
</protein>
<keyword evidence="9 14" id="KW-0274">FAD</keyword>
<dbReference type="GO" id="GO:0005524">
    <property type="term" value="F:ATP binding"/>
    <property type="evidence" value="ECO:0007669"/>
    <property type="project" value="UniProtKB-UniRule"/>
</dbReference>
<dbReference type="InterPro" id="IPR014729">
    <property type="entry name" value="Rossmann-like_a/b/a_fold"/>
</dbReference>
<evidence type="ECO:0000256" key="5">
    <source>
        <dbReference type="ARBA" id="ARBA00022679"/>
    </source>
</evidence>
<dbReference type="InterPro" id="IPR023468">
    <property type="entry name" value="Riboflavin_kinase"/>
</dbReference>
<sequence>MGFFDGVHLGHQRVIQEAAKVAHRKDLPLVVLTYNPYPGLVFEKMNQPWHYLTPLEEKVKLLGKLGVDRVYCLQLTSHVSELAPEDFIQDVLLPLRAETVVAGYDHWYGAKKYQADMAHLPDFAKNRFQVVTVGKTSLKGTDDKISSRVIRQQLTDGRLEQVTESLGRVHQTTGLIVHGDARGRTLGFPTINIWTPELESLPGIGVYAVSAFVDGRWYDGMASIGRNVTFEANRPVTVEINLFDFNDQVYGENVKVQWHLKLRDEVKFTTVEALVDQLQIDKELTLEYFREKID</sequence>
<evidence type="ECO:0000256" key="8">
    <source>
        <dbReference type="ARBA" id="ARBA00022777"/>
    </source>
</evidence>
<organism evidence="16 17">
    <name type="scientific">Fructobacillus pseudoficulneus</name>
    <dbReference type="NCBI Taxonomy" id="220714"/>
    <lineage>
        <taxon>Bacteria</taxon>
        <taxon>Bacillati</taxon>
        <taxon>Bacillota</taxon>
        <taxon>Bacilli</taxon>
        <taxon>Lactobacillales</taxon>
        <taxon>Lactobacillaceae</taxon>
        <taxon>Fructobacillus</taxon>
    </lineage>
</organism>
<dbReference type="Proteomes" id="UP000061227">
    <property type="component" value="Unassembled WGS sequence"/>
</dbReference>
<evidence type="ECO:0000256" key="3">
    <source>
        <dbReference type="ARBA" id="ARBA00022630"/>
    </source>
</evidence>
<dbReference type="NCBIfam" id="TIGR00083">
    <property type="entry name" value="ribF"/>
    <property type="match status" value="1"/>
</dbReference>
<proteinExistence type="inferred from homology"/>
<dbReference type="InterPro" id="IPR015865">
    <property type="entry name" value="Riboflavin_kinase_bac/euk"/>
</dbReference>
<evidence type="ECO:0000256" key="7">
    <source>
        <dbReference type="ARBA" id="ARBA00022741"/>
    </source>
</evidence>
<dbReference type="SUPFAM" id="SSF52374">
    <property type="entry name" value="Nucleotidylyl transferase"/>
    <property type="match status" value="1"/>
</dbReference>
<keyword evidence="4 14" id="KW-0288">FMN</keyword>
<dbReference type="GO" id="GO:0006747">
    <property type="term" value="P:FAD biosynthetic process"/>
    <property type="evidence" value="ECO:0007669"/>
    <property type="project" value="UniProtKB-UniRule"/>
</dbReference>
<comment type="catalytic activity">
    <reaction evidence="13 14">
        <text>FMN + ATP + H(+) = FAD + diphosphate</text>
        <dbReference type="Rhea" id="RHEA:17237"/>
        <dbReference type="ChEBI" id="CHEBI:15378"/>
        <dbReference type="ChEBI" id="CHEBI:30616"/>
        <dbReference type="ChEBI" id="CHEBI:33019"/>
        <dbReference type="ChEBI" id="CHEBI:57692"/>
        <dbReference type="ChEBI" id="CHEBI:58210"/>
        <dbReference type="EC" id="2.7.7.2"/>
    </reaction>
</comment>
<evidence type="ECO:0000313" key="16">
    <source>
        <dbReference type="EMBL" id="GAP02617.1"/>
    </source>
</evidence>
<keyword evidence="10 14" id="KW-0067">ATP-binding</keyword>
<feature type="domain" description="Riboflavin kinase" evidence="15">
    <location>
        <begin position="165"/>
        <end position="290"/>
    </location>
</feature>
<dbReference type="Pfam" id="PF06574">
    <property type="entry name" value="FAD_syn"/>
    <property type="match status" value="1"/>
</dbReference>
<name>A0A3F3GWI0_9LACO</name>
<keyword evidence="17" id="KW-1185">Reference proteome</keyword>
<evidence type="ECO:0000256" key="14">
    <source>
        <dbReference type="PIRNR" id="PIRNR004491"/>
    </source>
</evidence>
<keyword evidence="5 14" id="KW-0808">Transferase</keyword>
<keyword evidence="11" id="KW-0511">Multifunctional enzyme</keyword>
<evidence type="ECO:0000256" key="6">
    <source>
        <dbReference type="ARBA" id="ARBA00022695"/>
    </source>
</evidence>
<evidence type="ECO:0000256" key="11">
    <source>
        <dbReference type="ARBA" id="ARBA00023268"/>
    </source>
</evidence>
<comment type="pathway">
    <text evidence="2 14">Cofactor biosynthesis; FMN biosynthesis; FMN from riboflavin (ATP route): step 1/1.</text>
</comment>
<dbReference type="PIRSF" id="PIRSF004491">
    <property type="entry name" value="FAD_Synth"/>
    <property type="match status" value="1"/>
</dbReference>
<dbReference type="InterPro" id="IPR023465">
    <property type="entry name" value="Riboflavin_kinase_dom_sf"/>
</dbReference>
<dbReference type="UniPathway" id="UPA00276">
    <property type="reaction ID" value="UER00406"/>
</dbReference>
<evidence type="ECO:0000256" key="9">
    <source>
        <dbReference type="ARBA" id="ARBA00022827"/>
    </source>
</evidence>
<dbReference type="Gene3D" id="3.40.50.620">
    <property type="entry name" value="HUPs"/>
    <property type="match status" value="1"/>
</dbReference>
<evidence type="ECO:0000256" key="10">
    <source>
        <dbReference type="ARBA" id="ARBA00022840"/>
    </source>
</evidence>
<dbReference type="EC" id="2.7.7.2" evidence="14"/>
<dbReference type="GO" id="GO:0009231">
    <property type="term" value="P:riboflavin biosynthetic process"/>
    <property type="evidence" value="ECO:0007669"/>
    <property type="project" value="InterPro"/>
</dbReference>
<dbReference type="InterPro" id="IPR015864">
    <property type="entry name" value="FAD_synthase"/>
</dbReference>
<reference evidence="16 17" key="1">
    <citation type="journal article" date="2015" name="BMC Genomics">
        <title>Comparative genomics of Fructobacillus spp. and Leuconostoc spp. reveals niche-specific evolution of Fructobacillus spp.</title>
        <authorList>
            <person name="Endo A."/>
            <person name="Tanizawa Y."/>
            <person name="Tanaka N."/>
            <person name="Maeno S."/>
            <person name="Kumar H."/>
            <person name="Shiwa Y."/>
            <person name="Okada S."/>
            <person name="Yoshikawa H."/>
            <person name="Dicks L."/>
            <person name="Nakagawa J."/>
            <person name="Arita M."/>
        </authorList>
    </citation>
    <scope>NUCLEOTIDE SEQUENCE [LARGE SCALE GENOMIC DNA]</scope>
    <source>
        <strain evidence="16 17">DSM 15468</strain>
    </source>
</reference>
<dbReference type="SMART" id="SM00904">
    <property type="entry name" value="Flavokinase"/>
    <property type="match status" value="1"/>
</dbReference>
<gene>
    <name evidence="16" type="ORF">FPFC_020650</name>
</gene>
<accession>A0A3F3GWI0</accession>
<dbReference type="GO" id="GO:0003919">
    <property type="term" value="F:FMN adenylyltransferase activity"/>
    <property type="evidence" value="ECO:0007669"/>
    <property type="project" value="UniProtKB-UniRule"/>
</dbReference>
<dbReference type="PANTHER" id="PTHR22749">
    <property type="entry name" value="RIBOFLAVIN KINASE/FMN ADENYLYLTRANSFERASE"/>
    <property type="match status" value="1"/>
</dbReference>
<dbReference type="SUPFAM" id="SSF82114">
    <property type="entry name" value="Riboflavin kinase-like"/>
    <property type="match status" value="1"/>
</dbReference>
<comment type="catalytic activity">
    <reaction evidence="12 14">
        <text>riboflavin + ATP = FMN + ADP + H(+)</text>
        <dbReference type="Rhea" id="RHEA:14357"/>
        <dbReference type="ChEBI" id="CHEBI:15378"/>
        <dbReference type="ChEBI" id="CHEBI:30616"/>
        <dbReference type="ChEBI" id="CHEBI:57986"/>
        <dbReference type="ChEBI" id="CHEBI:58210"/>
        <dbReference type="ChEBI" id="CHEBI:456216"/>
        <dbReference type="EC" id="2.7.1.26"/>
    </reaction>
</comment>
<dbReference type="GO" id="GO:0009398">
    <property type="term" value="P:FMN biosynthetic process"/>
    <property type="evidence" value="ECO:0007669"/>
    <property type="project" value="UniProtKB-UniRule"/>
</dbReference>